<dbReference type="Gene3D" id="3.40.50.1580">
    <property type="entry name" value="Nucleoside phosphorylase domain"/>
    <property type="match status" value="1"/>
</dbReference>
<name>A0A9P6W435_RHOMI</name>
<keyword evidence="3 5" id="KW-0660">Purine salvage</keyword>
<dbReference type="SUPFAM" id="SSF51695">
    <property type="entry name" value="PLC-like phosphodiesterases"/>
    <property type="match status" value="1"/>
</dbReference>
<feature type="binding site" evidence="5">
    <location>
        <begin position="243"/>
        <end position="245"/>
    </location>
    <ligand>
        <name>substrate</name>
    </ligand>
</feature>
<comment type="caution">
    <text evidence="8">The sequence shown here is derived from an EMBL/GenBank/DDBJ whole genome shotgun (WGS) entry which is preliminary data.</text>
</comment>
<feature type="site" description="Important for substrate specificity" evidence="5">
    <location>
        <position position="201"/>
    </location>
</feature>
<keyword evidence="2 5" id="KW-0808">Transferase</keyword>
<dbReference type="EMBL" id="PUHQ01000030">
    <property type="protein sequence ID" value="KAG0661978.1"/>
    <property type="molecule type" value="Genomic_DNA"/>
</dbReference>
<dbReference type="OrthoDB" id="431409at2759"/>
<accession>A0A9P6W435</accession>
<comment type="subcellular location">
    <subcellularLocation>
        <location evidence="5">Cytoplasm</location>
    </subcellularLocation>
    <subcellularLocation>
        <location evidence="5">Nucleus</location>
    </subcellularLocation>
</comment>
<feature type="binding site" evidence="5">
    <location>
        <position position="220"/>
    </location>
    <ligand>
        <name>phosphate</name>
        <dbReference type="ChEBI" id="CHEBI:43474"/>
    </ligand>
</feature>
<feature type="region of interest" description="Disordered" evidence="6">
    <location>
        <begin position="446"/>
        <end position="467"/>
    </location>
</feature>
<evidence type="ECO:0000259" key="7">
    <source>
        <dbReference type="Pfam" id="PF01048"/>
    </source>
</evidence>
<evidence type="ECO:0000256" key="4">
    <source>
        <dbReference type="ARBA" id="ARBA00023242"/>
    </source>
</evidence>
<dbReference type="PROSITE" id="PS01240">
    <property type="entry name" value="PNP_MTAP_2"/>
    <property type="match status" value="1"/>
</dbReference>
<keyword evidence="1 5" id="KW-0328">Glycosyltransferase</keyword>
<dbReference type="CDD" id="cd09010">
    <property type="entry name" value="MTAP_SsMTAPII_like_MTIP"/>
    <property type="match status" value="1"/>
</dbReference>
<feature type="site" description="Important for substrate specificity" evidence="5">
    <location>
        <position position="256"/>
    </location>
</feature>
<evidence type="ECO:0000256" key="5">
    <source>
        <dbReference type="HAMAP-Rule" id="MF_03155"/>
    </source>
</evidence>
<dbReference type="PANTHER" id="PTHR42679:SF2">
    <property type="entry name" value="S-METHYL-5'-THIOADENOSINE PHOSPHORYLASE"/>
    <property type="match status" value="1"/>
</dbReference>
<evidence type="ECO:0000313" key="8">
    <source>
        <dbReference type="EMBL" id="KAG0661978.1"/>
    </source>
</evidence>
<feature type="region of interest" description="Disordered" evidence="6">
    <location>
        <begin position="402"/>
        <end position="423"/>
    </location>
</feature>
<dbReference type="GO" id="GO:0006629">
    <property type="term" value="P:lipid metabolic process"/>
    <property type="evidence" value="ECO:0007669"/>
    <property type="project" value="InterPro"/>
</dbReference>
<feature type="binding site" evidence="5">
    <location>
        <begin position="108"/>
        <end position="109"/>
    </location>
    <ligand>
        <name>phosphate</name>
        <dbReference type="ChEBI" id="CHEBI:43474"/>
    </ligand>
</feature>
<dbReference type="Pfam" id="PF01048">
    <property type="entry name" value="PNP_UDP_1"/>
    <property type="match status" value="1"/>
</dbReference>
<keyword evidence="4 5" id="KW-0539">Nucleus</keyword>
<dbReference type="GO" id="GO:0017061">
    <property type="term" value="F:S-methyl-5-thioadenosine phosphorylase activity"/>
    <property type="evidence" value="ECO:0007669"/>
    <property type="project" value="UniProtKB-UniRule"/>
</dbReference>
<dbReference type="GO" id="GO:0005634">
    <property type="term" value="C:nucleus"/>
    <property type="evidence" value="ECO:0007669"/>
    <property type="project" value="UniProtKB-SubCell"/>
</dbReference>
<dbReference type="SUPFAM" id="SSF53167">
    <property type="entry name" value="Purine and uridine phosphorylases"/>
    <property type="match status" value="1"/>
</dbReference>
<dbReference type="PROSITE" id="PS50007">
    <property type="entry name" value="PIPLC_X_DOMAIN"/>
    <property type="match status" value="1"/>
</dbReference>
<proteinExistence type="inferred from homology"/>
<keyword evidence="9" id="KW-1185">Reference proteome</keyword>
<feature type="domain" description="Nucleoside phosphorylase" evidence="7">
    <location>
        <begin position="23"/>
        <end position="278"/>
    </location>
</feature>
<evidence type="ECO:0000256" key="6">
    <source>
        <dbReference type="SAM" id="MobiDB-lite"/>
    </source>
</evidence>
<comment type="catalytic activity">
    <reaction evidence="5">
        <text>S-methyl-5'-thioadenosine + phosphate = 5-(methylsulfanyl)-alpha-D-ribose 1-phosphate + adenine</text>
        <dbReference type="Rhea" id="RHEA:11852"/>
        <dbReference type="ChEBI" id="CHEBI:16708"/>
        <dbReference type="ChEBI" id="CHEBI:17509"/>
        <dbReference type="ChEBI" id="CHEBI:43474"/>
        <dbReference type="ChEBI" id="CHEBI:58533"/>
        <dbReference type="EC" id="2.4.2.28"/>
    </reaction>
</comment>
<dbReference type="GO" id="GO:0019509">
    <property type="term" value="P:L-methionine salvage from methylthioadenosine"/>
    <property type="evidence" value="ECO:0007669"/>
    <property type="project" value="UniProtKB-UniRule"/>
</dbReference>
<dbReference type="Proteomes" id="UP000777482">
    <property type="component" value="Unassembled WGS sequence"/>
</dbReference>
<keyword evidence="5" id="KW-0963">Cytoplasm</keyword>
<protein>
    <recommendedName>
        <fullName evidence="5">S-methyl-5'-thioadenosine phosphorylase</fullName>
        <ecNumber evidence="5">2.4.2.28</ecNumber>
    </recommendedName>
    <alternativeName>
        <fullName evidence="5">5'-methylthioadenosine phosphorylase</fullName>
        <shortName evidence="5">MTA phosphorylase</shortName>
        <shortName evidence="5">MTAP</shortName>
        <shortName evidence="5">MTAPase</shortName>
    </alternativeName>
</protein>
<gene>
    <name evidence="8" type="primary">MEU1</name>
    <name evidence="8" type="ORF">C6P46_003683</name>
</gene>
<comment type="function">
    <text evidence="5">Catalyzes the reversible phosphorylation of S-methyl-5'-thioadenosine (MTA) to adenine and 5-methylthioribose-1-phosphate. Involved in the breakdown of MTA, a major by-product of polyamine biosynthesis. Responsible for the first step in the methionine salvage pathway after MTA has been generated from S-adenosylmethionine. Has broad substrate specificity with 6-aminopurine nucleosides as preferred substrates.</text>
</comment>
<dbReference type="InterPro" id="IPR000845">
    <property type="entry name" value="Nucleoside_phosphorylase_d"/>
</dbReference>
<evidence type="ECO:0000256" key="3">
    <source>
        <dbReference type="ARBA" id="ARBA00022726"/>
    </source>
</evidence>
<feature type="binding site" evidence="5">
    <location>
        <position position="29"/>
    </location>
    <ligand>
        <name>phosphate</name>
        <dbReference type="ChEBI" id="CHEBI:43474"/>
    </ligand>
</feature>
<sequence>MPHVPFLTNPQRDDSSMSSTPIIGVIGGSGLYKLDNLKVERTVNPVTPWGVPSSPITIASLETPTGKVTLAFLARHGLNHSIPPSKVPARANIAALKHLGVKAIVAFSAVGSLKEEVRPGDIVIPDQVIDRTKGIRKSTYFDETMVGHAMFGEPFDVELREFIGPLVKQAIDSFDSHVNPTDMPRLHTEGTLVVMEGPQFSTRAESNMYRLWGGDIINMSAIPESKLAREAELSYALVCTSTDYDAWRVGHAPVTVEEVMKTLHTNAALSKHIAASILSAVHDAVKNGQVGTQAAGAMKYSLMTPHSEVSPAELHRLTYLLPNYFDYPDPATKLVRKITTEDRDDYTGGEKIEQSQPSEVRRTTSELFSRLSTTQLNMRLWSAAYVLLPIVIASPAQYRFTDQTETSPSTSRHGDAGSAARGDWRLEPVSCQSPKKTPAKLTCRRTQGYTPSSLGRKAPELNMPGGFSRNIPERKIHSHNDYWRDVPVYEALSHGVRSIEADVWLNPKDQRLYVSHNVAALTAARTFDALYVQQLVRLIQHANLQDEQIEFFNETDYYSPDNVREVRRPWTGFWDDGNTTPIQLLKTRGVETVQALERELRPLSKRGWLAGWNESTGYIPGPIKVVLTGNGINNEMRALLAPQPARSLFMDAPLLRLDETWTGTDNRTYGWTPELAPMASTSFASVTNWTGRNEITPDEKQALSDLLTSARGRGFEVRLWSPPRWPTYARNRVWQTLWELGIDWLDADDLEAAATF</sequence>
<dbReference type="InterPro" id="IPR018099">
    <property type="entry name" value="Purine_phosphorylase-2_CS"/>
</dbReference>
<organism evidence="8 9">
    <name type="scientific">Rhodotorula mucilaginosa</name>
    <name type="common">Yeast</name>
    <name type="synonym">Rhodotorula rubra</name>
    <dbReference type="NCBI Taxonomy" id="5537"/>
    <lineage>
        <taxon>Eukaryota</taxon>
        <taxon>Fungi</taxon>
        <taxon>Dikarya</taxon>
        <taxon>Basidiomycota</taxon>
        <taxon>Pucciniomycotina</taxon>
        <taxon>Microbotryomycetes</taxon>
        <taxon>Sporidiobolales</taxon>
        <taxon>Sporidiobolaceae</taxon>
        <taxon>Rhodotorula</taxon>
    </lineage>
</organism>
<feature type="binding site" evidence="5">
    <location>
        <begin position="75"/>
        <end position="76"/>
    </location>
    <ligand>
        <name>phosphate</name>
        <dbReference type="ChEBI" id="CHEBI:43474"/>
    </ligand>
</feature>
<comment type="similarity">
    <text evidence="5">Belongs to the PNP/MTAP phosphorylase family. MTAP subfamily.</text>
</comment>
<evidence type="ECO:0000256" key="2">
    <source>
        <dbReference type="ARBA" id="ARBA00022679"/>
    </source>
</evidence>
<dbReference type="GO" id="GO:0008081">
    <property type="term" value="F:phosphoric diester hydrolase activity"/>
    <property type="evidence" value="ECO:0007669"/>
    <property type="project" value="InterPro"/>
</dbReference>
<dbReference type="InterPro" id="IPR017946">
    <property type="entry name" value="PLC-like_Pdiesterase_TIM-brl"/>
</dbReference>
<dbReference type="GO" id="GO:0006166">
    <property type="term" value="P:purine ribonucleoside salvage"/>
    <property type="evidence" value="ECO:0007669"/>
    <property type="project" value="UniProtKB-KW"/>
</dbReference>
<feature type="compositionally biased region" description="Polar residues" evidence="6">
    <location>
        <begin position="402"/>
        <end position="411"/>
    </location>
</feature>
<dbReference type="PANTHER" id="PTHR42679">
    <property type="entry name" value="S-METHYL-5'-THIOADENOSINE PHOSPHORYLASE"/>
    <property type="match status" value="1"/>
</dbReference>
<dbReference type="InterPro" id="IPR010044">
    <property type="entry name" value="MTAP"/>
</dbReference>
<dbReference type="GO" id="GO:0005829">
    <property type="term" value="C:cytosol"/>
    <property type="evidence" value="ECO:0007669"/>
    <property type="project" value="TreeGrafter"/>
</dbReference>
<comment type="pathway">
    <text evidence="5">Amino-acid biosynthesis; L-methionine biosynthesis via salvage pathway; S-methyl-5-thio-alpha-D-ribose 1-phosphate from S-methyl-5'-thioadenosine (phosphorylase route): step 1/1.</text>
</comment>
<dbReference type="Gene3D" id="3.20.20.190">
    <property type="entry name" value="Phosphatidylinositol (PI) phosphodiesterase"/>
    <property type="match status" value="1"/>
</dbReference>
<dbReference type="InterPro" id="IPR035994">
    <property type="entry name" value="Nucleoside_phosphorylase_sf"/>
</dbReference>
<dbReference type="HAMAP" id="MF_01963">
    <property type="entry name" value="MTAP"/>
    <property type="match status" value="1"/>
</dbReference>
<evidence type="ECO:0000313" key="9">
    <source>
        <dbReference type="Proteomes" id="UP000777482"/>
    </source>
</evidence>
<reference evidence="8 9" key="1">
    <citation type="submission" date="2020-11" db="EMBL/GenBank/DDBJ databases">
        <title>Kefir isolates.</title>
        <authorList>
            <person name="Marcisauskas S."/>
            <person name="Kim Y."/>
            <person name="Blasche S."/>
        </authorList>
    </citation>
    <scope>NUCLEOTIDE SEQUENCE [LARGE SCALE GENOMIC DNA]</scope>
    <source>
        <strain evidence="8 9">KR</strain>
    </source>
</reference>
<dbReference type="EC" id="2.4.2.28" evidence="5"/>
<comment type="subunit">
    <text evidence="5">Homotrimer.</text>
</comment>
<feature type="binding site" evidence="5">
    <location>
        <position position="219"/>
    </location>
    <ligand>
        <name>substrate</name>
    </ligand>
</feature>
<dbReference type="AlphaFoldDB" id="A0A9P6W435"/>
<evidence type="ECO:0000256" key="1">
    <source>
        <dbReference type="ARBA" id="ARBA00022676"/>
    </source>
</evidence>
<dbReference type="FunFam" id="3.40.50.1580:FF:000008">
    <property type="entry name" value="S-methyl-5'-thioadenosine phosphorylase"/>
    <property type="match status" value="1"/>
</dbReference>